<evidence type="ECO:0000313" key="2">
    <source>
        <dbReference type="EMBL" id="RCK81378.1"/>
    </source>
</evidence>
<dbReference type="EMBL" id="QOQW01000002">
    <property type="protein sequence ID" value="RCK81378.1"/>
    <property type="molecule type" value="Genomic_DNA"/>
</dbReference>
<dbReference type="Proteomes" id="UP000252355">
    <property type="component" value="Unassembled WGS sequence"/>
</dbReference>
<comment type="caution">
    <text evidence="2">The sequence shown here is derived from an EMBL/GenBank/DDBJ whole genome shotgun (WGS) entry which is preliminary data.</text>
</comment>
<gene>
    <name evidence="2" type="ORF">OZSIB_2247</name>
</gene>
<evidence type="ECO:0000313" key="3">
    <source>
        <dbReference type="Proteomes" id="UP000252355"/>
    </source>
</evidence>
<proteinExistence type="predicted"/>
<organism evidence="2 3">
    <name type="scientific">Candidatus Ozemobacter sibiricus</name>
    <dbReference type="NCBI Taxonomy" id="2268124"/>
    <lineage>
        <taxon>Bacteria</taxon>
        <taxon>Candidatus Ozemobacteria</taxon>
        <taxon>Candidatus Ozemobacterales</taxon>
        <taxon>Candidatus Ozemobacteraceae</taxon>
        <taxon>Candidatus Ozemobacter</taxon>
    </lineage>
</organism>
<reference evidence="2 3" key="1">
    <citation type="submission" date="2018-05" db="EMBL/GenBank/DDBJ databases">
        <title>A metagenomic window into the 2 km-deep terrestrial subsurface aquifer revealed taxonomically and functionally diverse microbial community comprising novel uncultured bacterial lineages.</title>
        <authorList>
            <person name="Kadnikov V.V."/>
            <person name="Mardanov A.V."/>
            <person name="Beletsky A.V."/>
            <person name="Banks D."/>
            <person name="Pimenov N.V."/>
            <person name="Frank Y.A."/>
            <person name="Karnachuk O.V."/>
            <person name="Ravin N.V."/>
        </authorList>
    </citation>
    <scope>NUCLEOTIDE SEQUENCE [LARGE SCALE GENOMIC DNA]</scope>
    <source>
        <strain evidence="2">BY5</strain>
    </source>
</reference>
<sequence length="42" mass="4551">MIPHRRAPSAKQATGAPLTRHARPEGGWIGRAAVRNPRGRVP</sequence>
<dbReference type="AlphaFoldDB" id="A0A367ZTB5"/>
<accession>A0A367ZTB5</accession>
<name>A0A367ZTB5_9BACT</name>
<feature type="region of interest" description="Disordered" evidence="1">
    <location>
        <begin position="1"/>
        <end position="42"/>
    </location>
</feature>
<protein>
    <submittedName>
        <fullName evidence="2">Uncharacterized protein</fullName>
    </submittedName>
</protein>
<evidence type="ECO:0000256" key="1">
    <source>
        <dbReference type="SAM" id="MobiDB-lite"/>
    </source>
</evidence>